<proteinExistence type="predicted"/>
<dbReference type="Proteomes" id="UP001595834">
    <property type="component" value="Unassembled WGS sequence"/>
</dbReference>
<dbReference type="RefSeq" id="WP_344377042.1">
    <property type="nucleotide sequence ID" value="NZ_BAAASQ010000016.1"/>
</dbReference>
<feature type="region of interest" description="Disordered" evidence="1">
    <location>
        <begin position="1"/>
        <end position="87"/>
    </location>
</feature>
<reference evidence="3" key="1">
    <citation type="journal article" date="2019" name="Int. J. Syst. Evol. Microbiol.">
        <title>The Global Catalogue of Microorganisms (GCM) 10K type strain sequencing project: providing services to taxonomists for standard genome sequencing and annotation.</title>
        <authorList>
            <consortium name="The Broad Institute Genomics Platform"/>
            <consortium name="The Broad Institute Genome Sequencing Center for Infectious Disease"/>
            <person name="Wu L."/>
            <person name="Ma J."/>
        </authorList>
    </citation>
    <scope>NUCLEOTIDE SEQUENCE [LARGE SCALE GENOMIC DNA]</scope>
    <source>
        <strain evidence="3">CCM 7224</strain>
    </source>
</reference>
<gene>
    <name evidence="2" type="ORF">ACFPFX_24725</name>
</gene>
<dbReference type="EMBL" id="JBHSIZ010000030">
    <property type="protein sequence ID" value="MFC4959500.1"/>
    <property type="molecule type" value="Genomic_DNA"/>
</dbReference>
<protein>
    <submittedName>
        <fullName evidence="2">Uncharacterized protein</fullName>
    </submittedName>
</protein>
<accession>A0ABV9UQM4</accession>
<organism evidence="2 3">
    <name type="scientific">Streptomyces mauvecolor</name>
    <dbReference type="NCBI Taxonomy" id="58345"/>
    <lineage>
        <taxon>Bacteria</taxon>
        <taxon>Bacillati</taxon>
        <taxon>Actinomycetota</taxon>
        <taxon>Actinomycetes</taxon>
        <taxon>Kitasatosporales</taxon>
        <taxon>Streptomycetaceae</taxon>
        <taxon>Streptomyces</taxon>
    </lineage>
</organism>
<comment type="caution">
    <text evidence="2">The sequence shown here is derived from an EMBL/GenBank/DDBJ whole genome shotgun (WGS) entry which is preliminary data.</text>
</comment>
<sequence>MPHAQAERAEREPGGRAADDGIALSQVGAAGRGRRTGQLPRHDGASTRLPGRGPPSRAASRAGRHPGLEHPGPDQDFGPDEPTHARP</sequence>
<evidence type="ECO:0000256" key="1">
    <source>
        <dbReference type="SAM" id="MobiDB-lite"/>
    </source>
</evidence>
<evidence type="ECO:0000313" key="2">
    <source>
        <dbReference type="EMBL" id="MFC4959500.1"/>
    </source>
</evidence>
<evidence type="ECO:0000313" key="3">
    <source>
        <dbReference type="Proteomes" id="UP001595834"/>
    </source>
</evidence>
<feature type="compositionally biased region" description="Basic and acidic residues" evidence="1">
    <location>
        <begin position="1"/>
        <end position="19"/>
    </location>
</feature>
<name>A0ABV9UQM4_9ACTN</name>
<keyword evidence="3" id="KW-1185">Reference proteome</keyword>